<dbReference type="EMBL" id="CM000883">
    <property type="protein sequence ID" value="PNT65079.1"/>
    <property type="molecule type" value="Genomic_DNA"/>
</dbReference>
<protein>
    <submittedName>
        <fullName evidence="1 2">Uncharacterized protein</fullName>
    </submittedName>
</protein>
<dbReference type="Gramene" id="PNT65079">
    <property type="protein sequence ID" value="PNT65079"/>
    <property type="gene ID" value="BRADI_4g37028v3"/>
</dbReference>
<sequence length="42" mass="4793">MLVILMKHAHEPLSRSVWQHIVISNHPNTTTTGSNKDQRDSL</sequence>
<evidence type="ECO:0000313" key="1">
    <source>
        <dbReference type="EMBL" id="PNT65079.1"/>
    </source>
</evidence>
<proteinExistence type="predicted"/>
<dbReference type="AlphaFoldDB" id="A0A2K2CSS6"/>
<dbReference type="EnsemblPlants" id="PNT65079">
    <property type="protein sequence ID" value="PNT65079"/>
    <property type="gene ID" value="BRADI_4g37028v3"/>
</dbReference>
<keyword evidence="3" id="KW-1185">Reference proteome</keyword>
<name>A0A2K2CSS6_BRADI</name>
<evidence type="ECO:0000313" key="3">
    <source>
        <dbReference type="Proteomes" id="UP000008810"/>
    </source>
</evidence>
<reference evidence="1" key="2">
    <citation type="submission" date="2017-06" db="EMBL/GenBank/DDBJ databases">
        <title>WGS assembly of Brachypodium distachyon.</title>
        <authorList>
            <consortium name="The International Brachypodium Initiative"/>
            <person name="Lucas S."/>
            <person name="Harmon-Smith M."/>
            <person name="Lail K."/>
            <person name="Tice H."/>
            <person name="Grimwood J."/>
            <person name="Bruce D."/>
            <person name="Barry K."/>
            <person name="Shu S."/>
            <person name="Lindquist E."/>
            <person name="Wang M."/>
            <person name="Pitluck S."/>
            <person name="Vogel J.P."/>
            <person name="Garvin D.F."/>
            <person name="Mockler T.C."/>
            <person name="Schmutz J."/>
            <person name="Rokhsar D."/>
            <person name="Bevan M.W."/>
        </authorList>
    </citation>
    <scope>NUCLEOTIDE SEQUENCE</scope>
    <source>
        <strain evidence="1">Bd21</strain>
    </source>
</reference>
<gene>
    <name evidence="1" type="ORF">BRADI_4g37028v3</name>
</gene>
<accession>A0A2K2CSS6</accession>
<reference evidence="2" key="3">
    <citation type="submission" date="2018-08" db="UniProtKB">
        <authorList>
            <consortium name="EnsemblPlants"/>
        </authorList>
    </citation>
    <scope>IDENTIFICATION</scope>
    <source>
        <strain evidence="2">cv. Bd21</strain>
    </source>
</reference>
<reference evidence="1 2" key="1">
    <citation type="journal article" date="2010" name="Nature">
        <title>Genome sequencing and analysis of the model grass Brachypodium distachyon.</title>
        <authorList>
            <consortium name="International Brachypodium Initiative"/>
        </authorList>
    </citation>
    <scope>NUCLEOTIDE SEQUENCE [LARGE SCALE GENOMIC DNA]</scope>
    <source>
        <strain evidence="1 2">Bd21</strain>
    </source>
</reference>
<organism evidence="1">
    <name type="scientific">Brachypodium distachyon</name>
    <name type="common">Purple false brome</name>
    <name type="synonym">Trachynia distachya</name>
    <dbReference type="NCBI Taxonomy" id="15368"/>
    <lineage>
        <taxon>Eukaryota</taxon>
        <taxon>Viridiplantae</taxon>
        <taxon>Streptophyta</taxon>
        <taxon>Embryophyta</taxon>
        <taxon>Tracheophyta</taxon>
        <taxon>Spermatophyta</taxon>
        <taxon>Magnoliopsida</taxon>
        <taxon>Liliopsida</taxon>
        <taxon>Poales</taxon>
        <taxon>Poaceae</taxon>
        <taxon>BOP clade</taxon>
        <taxon>Pooideae</taxon>
        <taxon>Stipodae</taxon>
        <taxon>Brachypodieae</taxon>
        <taxon>Brachypodium</taxon>
    </lineage>
</organism>
<dbReference type="Proteomes" id="UP000008810">
    <property type="component" value="Chromosome 4"/>
</dbReference>
<evidence type="ECO:0000313" key="2">
    <source>
        <dbReference type="EnsemblPlants" id="PNT65079"/>
    </source>
</evidence>
<dbReference type="InParanoid" id="A0A2K2CSS6"/>